<dbReference type="AlphaFoldDB" id="A0A939J2R2"/>
<evidence type="ECO:0000313" key="2">
    <source>
        <dbReference type="Proteomes" id="UP000664096"/>
    </source>
</evidence>
<dbReference type="Proteomes" id="UP000664096">
    <property type="component" value="Unassembled WGS sequence"/>
</dbReference>
<accession>A0A939J2R2</accession>
<dbReference type="RefSeq" id="WP_207139342.1">
    <property type="nucleotide sequence ID" value="NZ_JAEKJZ010000001.1"/>
</dbReference>
<organism evidence="1 2">
    <name type="scientific">Roseibium aggregatum</name>
    <dbReference type="NCBI Taxonomy" id="187304"/>
    <lineage>
        <taxon>Bacteria</taxon>
        <taxon>Pseudomonadati</taxon>
        <taxon>Pseudomonadota</taxon>
        <taxon>Alphaproteobacteria</taxon>
        <taxon>Hyphomicrobiales</taxon>
        <taxon>Stappiaceae</taxon>
        <taxon>Roseibium</taxon>
    </lineage>
</organism>
<dbReference type="Pfam" id="PF09391">
    <property type="entry name" value="DUF2000"/>
    <property type="match status" value="1"/>
</dbReference>
<protein>
    <submittedName>
        <fullName evidence="1">DUF2000 family protein</fullName>
    </submittedName>
</protein>
<dbReference type="EMBL" id="JAEKJZ010000001">
    <property type="protein sequence ID" value="MBN9669807.1"/>
    <property type="molecule type" value="Genomic_DNA"/>
</dbReference>
<name>A0A939J2R2_9HYPH</name>
<comment type="caution">
    <text evidence="1">The sequence shown here is derived from an EMBL/GenBank/DDBJ whole genome shotgun (WGS) entry which is preliminary data.</text>
</comment>
<dbReference type="Gene3D" id="3.40.1490.10">
    <property type="entry name" value="Bit1"/>
    <property type="match status" value="1"/>
</dbReference>
<reference evidence="1" key="1">
    <citation type="submission" date="2020-12" db="EMBL/GenBank/DDBJ databases">
        <title>Oil enriched cultivation method for isolating marine PHA-producing bacteria.</title>
        <authorList>
            <person name="Zheng W."/>
            <person name="Yu S."/>
            <person name="Huang Y."/>
        </authorList>
    </citation>
    <scope>NUCLEOTIDE SEQUENCE</scope>
    <source>
        <strain evidence="1">SY-2-12</strain>
    </source>
</reference>
<gene>
    <name evidence="1" type="ORF">JF539_05615</name>
</gene>
<evidence type="ECO:0000313" key="1">
    <source>
        <dbReference type="EMBL" id="MBN9669807.1"/>
    </source>
</evidence>
<proteinExistence type="predicted"/>
<dbReference type="InterPro" id="IPR018988">
    <property type="entry name" value="DUF2000"/>
</dbReference>
<sequence>MFETKFVVIVRDDLAVWQKLNVTAFLATGVAAGKPEIIGETYLDGAGNVYNPMSIQPIIVLSADSAALAKIHQRTLERAVPASLYIEPMFTTGHDAANREIFSKFVPEEAEIAGIAFHTDRKVADKISKGARMHS</sequence>
<dbReference type="InterPro" id="IPR023476">
    <property type="entry name" value="Pep_tRNA_hydro_II_dom_sf"/>
</dbReference>
<dbReference type="SUPFAM" id="SSF102462">
    <property type="entry name" value="Peptidyl-tRNA hydrolase II"/>
    <property type="match status" value="1"/>
</dbReference>